<name>A0A0E9VSQ1_ANGAN</name>
<evidence type="ECO:0000313" key="1">
    <source>
        <dbReference type="EMBL" id="JAH81121.1"/>
    </source>
</evidence>
<dbReference type="EMBL" id="GBXM01027456">
    <property type="protein sequence ID" value="JAH81121.1"/>
    <property type="molecule type" value="Transcribed_RNA"/>
</dbReference>
<organism evidence="1">
    <name type="scientific">Anguilla anguilla</name>
    <name type="common">European freshwater eel</name>
    <name type="synonym">Muraena anguilla</name>
    <dbReference type="NCBI Taxonomy" id="7936"/>
    <lineage>
        <taxon>Eukaryota</taxon>
        <taxon>Metazoa</taxon>
        <taxon>Chordata</taxon>
        <taxon>Craniata</taxon>
        <taxon>Vertebrata</taxon>
        <taxon>Euteleostomi</taxon>
        <taxon>Actinopterygii</taxon>
        <taxon>Neopterygii</taxon>
        <taxon>Teleostei</taxon>
        <taxon>Anguilliformes</taxon>
        <taxon>Anguillidae</taxon>
        <taxon>Anguilla</taxon>
    </lineage>
</organism>
<reference evidence="1" key="1">
    <citation type="submission" date="2014-11" db="EMBL/GenBank/DDBJ databases">
        <authorList>
            <person name="Amaro Gonzalez C."/>
        </authorList>
    </citation>
    <scope>NUCLEOTIDE SEQUENCE</scope>
</reference>
<dbReference type="AlphaFoldDB" id="A0A0E9VSQ1"/>
<reference evidence="1" key="2">
    <citation type="journal article" date="2015" name="Fish Shellfish Immunol.">
        <title>Early steps in the European eel (Anguilla anguilla)-Vibrio vulnificus interaction in the gills: Role of the RtxA13 toxin.</title>
        <authorList>
            <person name="Callol A."/>
            <person name="Pajuelo D."/>
            <person name="Ebbesson L."/>
            <person name="Teles M."/>
            <person name="MacKenzie S."/>
            <person name="Amaro C."/>
        </authorList>
    </citation>
    <scope>NUCLEOTIDE SEQUENCE</scope>
</reference>
<protein>
    <submittedName>
        <fullName evidence="1">Uncharacterized protein</fullName>
    </submittedName>
</protein>
<proteinExistence type="predicted"/>
<accession>A0A0E9VSQ1</accession>
<sequence length="70" mass="8124">MHKQRVAVVQTRRPAPGLRAWLARWRGREEFSRFCTERICVMFSEIGSLLSSANLRFLADDEDGTVVPFR</sequence>